<keyword evidence="4" id="KW-0997">Cell inner membrane</keyword>
<dbReference type="GO" id="GO:0005886">
    <property type="term" value="C:plasma membrane"/>
    <property type="evidence" value="ECO:0007669"/>
    <property type="project" value="UniProtKB-SubCell"/>
</dbReference>
<comment type="subcellular location">
    <subcellularLocation>
        <location evidence="1 14">Cell membrane</location>
        <topology evidence="1 14">Multi-pass membrane protein</topology>
    </subcellularLocation>
</comment>
<evidence type="ECO:0000256" key="9">
    <source>
        <dbReference type="ARBA" id="ARBA00023065"/>
    </source>
</evidence>
<evidence type="ECO:0000256" key="8">
    <source>
        <dbReference type="ARBA" id="ARBA00023053"/>
    </source>
</evidence>
<feature type="binding site" evidence="14">
    <location>
        <position position="79"/>
    </location>
    <ligand>
        <name>Na(+)</name>
        <dbReference type="ChEBI" id="CHEBI:29101"/>
        <note>structural</note>
    </ligand>
</feature>
<sequence length="129" mass="13660">MTPLDVMWVGLGGGVGSLGRWWIGRIVGEYHHGAFPLGTFLINISGAFVIGYLSVLFGVDWHDRYGTMLNAGVLTGILGGYTTFSSMQLDAVKLSHKGQGGLAVFYLVASVLSGLFAAWLGAMLAHLQG</sequence>
<keyword evidence="9 14" id="KW-0406">Ion transport</keyword>
<dbReference type="PANTHER" id="PTHR28259:SF18">
    <property type="entry name" value="FLUORIDE-SPECIFIC ION CHANNEL FLUC"/>
    <property type="match status" value="1"/>
</dbReference>
<comment type="similarity">
    <text evidence="12 14">Belongs to the fluoride channel Fluc/FEX (TC 1.A.43) family.</text>
</comment>
<feature type="binding site" evidence="14">
    <location>
        <position position="82"/>
    </location>
    <ligand>
        <name>Na(+)</name>
        <dbReference type="ChEBI" id="CHEBI:29101"/>
        <note>structural</note>
    </ligand>
</feature>
<proteinExistence type="inferred from homology"/>
<feature type="transmembrane region" description="Helical" evidence="14">
    <location>
        <begin position="104"/>
        <end position="127"/>
    </location>
</feature>
<dbReference type="Pfam" id="PF02537">
    <property type="entry name" value="CRCB"/>
    <property type="match status" value="1"/>
</dbReference>
<organism evidence="15">
    <name type="scientific">Brucella pinnipedialis M292/94/1</name>
    <dbReference type="NCBI Taxonomy" id="520462"/>
    <lineage>
        <taxon>Bacteria</taxon>
        <taxon>Pseudomonadati</taxon>
        <taxon>Pseudomonadota</taxon>
        <taxon>Alphaproteobacteria</taxon>
        <taxon>Hyphomicrobiales</taxon>
        <taxon>Brucellaceae</taxon>
        <taxon>Brucella/Ochrobactrum group</taxon>
        <taxon>Brucella</taxon>
    </lineage>
</organism>
<dbReference type="PANTHER" id="PTHR28259">
    <property type="entry name" value="FLUORIDE EXPORT PROTEIN 1-RELATED"/>
    <property type="match status" value="1"/>
</dbReference>
<evidence type="ECO:0000256" key="7">
    <source>
        <dbReference type="ARBA" id="ARBA00022989"/>
    </source>
</evidence>
<comment type="catalytic activity">
    <reaction evidence="13">
        <text>fluoride(in) = fluoride(out)</text>
        <dbReference type="Rhea" id="RHEA:76159"/>
        <dbReference type="ChEBI" id="CHEBI:17051"/>
    </reaction>
    <physiologicalReaction direction="left-to-right" evidence="13">
        <dbReference type="Rhea" id="RHEA:76160"/>
    </physiologicalReaction>
</comment>
<evidence type="ECO:0000256" key="6">
    <source>
        <dbReference type="ARBA" id="ARBA00022723"/>
    </source>
</evidence>
<evidence type="ECO:0000256" key="12">
    <source>
        <dbReference type="ARBA" id="ARBA00035120"/>
    </source>
</evidence>
<evidence type="ECO:0000256" key="2">
    <source>
        <dbReference type="ARBA" id="ARBA00022448"/>
    </source>
</evidence>
<feature type="transmembrane region" description="Helical" evidence="14">
    <location>
        <begin position="6"/>
        <end position="23"/>
    </location>
</feature>
<dbReference type="GO" id="GO:0062054">
    <property type="term" value="F:fluoride channel activity"/>
    <property type="evidence" value="ECO:0007669"/>
    <property type="project" value="UniProtKB-UniRule"/>
</dbReference>
<evidence type="ECO:0000256" key="3">
    <source>
        <dbReference type="ARBA" id="ARBA00022475"/>
    </source>
</evidence>
<dbReference type="InterPro" id="IPR003691">
    <property type="entry name" value="FluC"/>
</dbReference>
<dbReference type="EMBL" id="EQ999546">
    <property type="protein sequence ID" value="EEZ31475.1"/>
    <property type="molecule type" value="Genomic_DNA"/>
</dbReference>
<dbReference type="Proteomes" id="UP000004659">
    <property type="component" value="Unassembled WGS sequence"/>
</dbReference>
<name>A0A0E1X333_9HYPH</name>
<evidence type="ECO:0000256" key="11">
    <source>
        <dbReference type="ARBA" id="ARBA00023303"/>
    </source>
</evidence>
<dbReference type="GeneID" id="99645572"/>
<keyword evidence="8 14" id="KW-0915">Sodium</keyword>
<evidence type="ECO:0000256" key="5">
    <source>
        <dbReference type="ARBA" id="ARBA00022692"/>
    </source>
</evidence>
<keyword evidence="6 14" id="KW-0479">Metal-binding</keyword>
<accession>A0A0E1X333</accession>
<dbReference type="NCBIfam" id="TIGR00494">
    <property type="entry name" value="crcB"/>
    <property type="match status" value="1"/>
</dbReference>
<feature type="transmembrane region" description="Helical" evidence="14">
    <location>
        <begin position="65"/>
        <end position="84"/>
    </location>
</feature>
<dbReference type="RefSeq" id="WP_004683990.1">
    <property type="nucleotide sequence ID" value="NZ_EQ999546.1"/>
</dbReference>
<dbReference type="GO" id="GO:0140114">
    <property type="term" value="P:cellular detoxification of fluoride"/>
    <property type="evidence" value="ECO:0007669"/>
    <property type="project" value="UniProtKB-UniRule"/>
</dbReference>
<reference evidence="15" key="1">
    <citation type="submission" date="2009-01" db="EMBL/GenBank/DDBJ databases">
        <title>The Genome Sequence of Brucella pinnipedialis M292/94/1.</title>
        <authorList>
            <consortium name="The Broad Institute Genome Sequencing Platform"/>
            <person name="Ward D."/>
            <person name="Young S.K."/>
            <person name="Kodira C.D."/>
            <person name="Zeng Q."/>
            <person name="Koehrsen M."/>
            <person name="Alvarado L."/>
            <person name="Berlin A."/>
            <person name="Borenstein D."/>
            <person name="Chen Z."/>
            <person name="Engels R."/>
            <person name="Freedman E."/>
            <person name="Gellesch M."/>
            <person name="Goldberg J."/>
            <person name="Griggs A."/>
            <person name="Gujja S."/>
            <person name="Heiman D."/>
            <person name="Hepburn T."/>
            <person name="Howarth C."/>
            <person name="Jen D."/>
            <person name="Larson L."/>
            <person name="Lewis B."/>
            <person name="Mehta T."/>
            <person name="Park D."/>
            <person name="Pearson M."/>
            <person name="Roberts A."/>
            <person name="Saif S."/>
            <person name="Shea T."/>
            <person name="Shenoy N."/>
            <person name="Sisk P."/>
            <person name="Stolte C."/>
            <person name="Sykes S."/>
            <person name="Walk T."/>
            <person name="White J."/>
            <person name="Yandava C."/>
            <person name="Whatmore A.M."/>
            <person name="Perrett L.L."/>
            <person name="O'Callaghan D."/>
            <person name="Nusbaum C."/>
            <person name="Galagan J."/>
            <person name="Birren B."/>
        </authorList>
    </citation>
    <scope>NUCLEOTIDE SEQUENCE [LARGE SCALE GENOMIC DNA]</scope>
    <source>
        <strain evidence="15">M292/94/1</strain>
    </source>
</reference>
<evidence type="ECO:0000256" key="10">
    <source>
        <dbReference type="ARBA" id="ARBA00023136"/>
    </source>
</evidence>
<dbReference type="HOGENOM" id="CLU_114342_3_0_5"/>
<comment type="activity regulation">
    <text evidence="14">Na(+) is not transported, but it plays an essential structural role and its presence is essential for fluoride channel function.</text>
</comment>
<keyword evidence="2 14" id="KW-0813">Transport</keyword>
<dbReference type="GO" id="GO:0046872">
    <property type="term" value="F:metal ion binding"/>
    <property type="evidence" value="ECO:0007669"/>
    <property type="project" value="UniProtKB-KW"/>
</dbReference>
<gene>
    <name evidence="14" type="primary">fluC</name>
    <name evidence="14" type="synonym">crcB</name>
    <name evidence="15" type="ORF">BALG_01595</name>
</gene>
<evidence type="ECO:0000256" key="13">
    <source>
        <dbReference type="ARBA" id="ARBA00035585"/>
    </source>
</evidence>
<evidence type="ECO:0000313" key="15">
    <source>
        <dbReference type="EMBL" id="EEZ31475.1"/>
    </source>
</evidence>
<comment type="function">
    <text evidence="14">Fluoride-specific ion channel. Important for reducing fluoride concentration in the cell, thus reducing its toxicity.</text>
</comment>
<dbReference type="AlphaFoldDB" id="A0A0E1X333"/>
<protein>
    <recommendedName>
        <fullName evidence="14">Fluoride-specific ion channel FluC</fullName>
    </recommendedName>
</protein>
<feature type="transmembrane region" description="Helical" evidence="14">
    <location>
        <begin position="35"/>
        <end position="59"/>
    </location>
</feature>
<dbReference type="GeneID" id="55591030"/>
<dbReference type="HAMAP" id="MF_00454">
    <property type="entry name" value="FluC"/>
    <property type="match status" value="1"/>
</dbReference>
<evidence type="ECO:0000256" key="1">
    <source>
        <dbReference type="ARBA" id="ARBA00004651"/>
    </source>
</evidence>
<keyword evidence="7 14" id="KW-1133">Transmembrane helix</keyword>
<evidence type="ECO:0000256" key="4">
    <source>
        <dbReference type="ARBA" id="ARBA00022519"/>
    </source>
</evidence>
<keyword evidence="10 14" id="KW-0472">Membrane</keyword>
<keyword evidence="11 14" id="KW-0407">Ion channel</keyword>
<keyword evidence="3 14" id="KW-1003">Cell membrane</keyword>
<keyword evidence="5 14" id="KW-0812">Transmembrane</keyword>
<evidence type="ECO:0000256" key="14">
    <source>
        <dbReference type="HAMAP-Rule" id="MF_00454"/>
    </source>
</evidence>